<dbReference type="AlphaFoldDB" id="A0A1V6PD46"/>
<evidence type="ECO:0000259" key="18">
    <source>
        <dbReference type="Pfam" id="PF00150"/>
    </source>
</evidence>
<proteinExistence type="inferred from homology"/>
<comment type="caution">
    <text evidence="19">The sequence shown here is derived from an EMBL/GenBank/DDBJ whole genome shotgun (WGS) entry which is preliminary data.</text>
</comment>
<reference evidence="20" key="1">
    <citation type="journal article" date="2017" name="Nat. Microbiol.">
        <title>Global analysis of biosynthetic gene clusters reveals vast potential of secondary metabolite production in Penicillium species.</title>
        <authorList>
            <person name="Nielsen J.C."/>
            <person name="Grijseels S."/>
            <person name="Prigent S."/>
            <person name="Ji B."/>
            <person name="Dainat J."/>
            <person name="Nielsen K.F."/>
            <person name="Frisvad J.C."/>
            <person name="Workman M."/>
            <person name="Nielsen J."/>
        </authorList>
    </citation>
    <scope>NUCLEOTIDE SEQUENCE [LARGE SCALE GENOMIC DNA]</scope>
    <source>
        <strain evidence="20">IBT 31811</strain>
    </source>
</reference>
<evidence type="ECO:0000313" key="19">
    <source>
        <dbReference type="EMBL" id="OQD74456.1"/>
    </source>
</evidence>
<comment type="similarity">
    <text evidence="3 16">Belongs to the glycosyl hydrolase 5 (cellulase A) family.</text>
</comment>
<dbReference type="InterPro" id="IPR017853">
    <property type="entry name" value="GH"/>
</dbReference>
<accession>A0A1V6PD46</accession>
<dbReference type="SUPFAM" id="SSF51445">
    <property type="entry name" value="(Trans)glycosidases"/>
    <property type="match status" value="1"/>
</dbReference>
<comment type="subunit">
    <text evidence="4">Monomer.</text>
</comment>
<evidence type="ECO:0000256" key="2">
    <source>
        <dbReference type="ARBA" id="ARBA00004613"/>
    </source>
</evidence>
<organism evidence="19 20">
    <name type="scientific">Penicillium antarcticum</name>
    <dbReference type="NCBI Taxonomy" id="416450"/>
    <lineage>
        <taxon>Eukaryota</taxon>
        <taxon>Fungi</taxon>
        <taxon>Dikarya</taxon>
        <taxon>Ascomycota</taxon>
        <taxon>Pezizomycotina</taxon>
        <taxon>Eurotiomycetes</taxon>
        <taxon>Eurotiomycetidae</taxon>
        <taxon>Eurotiales</taxon>
        <taxon>Aspergillaceae</taxon>
        <taxon>Penicillium</taxon>
    </lineage>
</organism>
<dbReference type="PANTHER" id="PTHR31297">
    <property type="entry name" value="GLUCAN ENDO-1,6-BETA-GLUCOSIDASE B"/>
    <property type="match status" value="1"/>
</dbReference>
<evidence type="ECO:0000256" key="11">
    <source>
        <dbReference type="ARBA" id="ARBA00036824"/>
    </source>
</evidence>
<protein>
    <recommendedName>
        <fullName evidence="13">glucan 1,3-beta-glucosidase</fullName>
        <ecNumber evidence="13">3.2.1.58</ecNumber>
    </recommendedName>
    <alternativeName>
        <fullName evidence="15">Exo-1,3-beta-glucanase 1</fullName>
    </alternativeName>
    <alternativeName>
        <fullName evidence="14">Exo-1,3-beta-glucanase A</fullName>
    </alternativeName>
</protein>
<keyword evidence="9 16" id="KW-0326">Glycosidase</keyword>
<dbReference type="InterPro" id="IPR050386">
    <property type="entry name" value="Glycosyl_hydrolase_5"/>
</dbReference>
<comment type="cofactor">
    <cofactor evidence="1">
        <name>Mn(2+)</name>
        <dbReference type="ChEBI" id="CHEBI:29035"/>
    </cofactor>
</comment>
<dbReference type="GO" id="GO:0004338">
    <property type="term" value="F:glucan exo-1,3-beta-glucosidase activity"/>
    <property type="evidence" value="ECO:0007669"/>
    <property type="project" value="UniProtKB-EC"/>
</dbReference>
<evidence type="ECO:0000256" key="5">
    <source>
        <dbReference type="ARBA" id="ARBA00022525"/>
    </source>
</evidence>
<dbReference type="PANTHER" id="PTHR31297:SF1">
    <property type="entry name" value="GLUCAN 1,3-BETA-GLUCOSIDASE I_II-RELATED"/>
    <property type="match status" value="1"/>
</dbReference>
<evidence type="ECO:0000256" key="4">
    <source>
        <dbReference type="ARBA" id="ARBA00011245"/>
    </source>
</evidence>
<evidence type="ECO:0000256" key="9">
    <source>
        <dbReference type="ARBA" id="ARBA00023295"/>
    </source>
</evidence>
<evidence type="ECO:0000256" key="15">
    <source>
        <dbReference type="ARBA" id="ARBA00041265"/>
    </source>
</evidence>
<evidence type="ECO:0000256" key="12">
    <source>
        <dbReference type="ARBA" id="ARBA00037254"/>
    </source>
</evidence>
<evidence type="ECO:0000256" key="7">
    <source>
        <dbReference type="ARBA" id="ARBA00022801"/>
    </source>
</evidence>
<keyword evidence="5" id="KW-0964">Secreted</keyword>
<evidence type="ECO:0000256" key="13">
    <source>
        <dbReference type="ARBA" id="ARBA00038929"/>
    </source>
</evidence>
<keyword evidence="10" id="KW-0961">Cell wall biogenesis/degradation</keyword>
<feature type="domain" description="Glycoside hydrolase family 5" evidence="18">
    <location>
        <begin position="85"/>
        <end position="350"/>
    </location>
</feature>
<dbReference type="Pfam" id="PF00150">
    <property type="entry name" value="Cellulase"/>
    <property type="match status" value="1"/>
</dbReference>
<evidence type="ECO:0000256" key="6">
    <source>
        <dbReference type="ARBA" id="ARBA00022729"/>
    </source>
</evidence>
<evidence type="ECO:0000256" key="14">
    <source>
        <dbReference type="ARBA" id="ARBA00041261"/>
    </source>
</evidence>
<dbReference type="GO" id="GO:0009986">
    <property type="term" value="C:cell surface"/>
    <property type="evidence" value="ECO:0007669"/>
    <property type="project" value="TreeGrafter"/>
</dbReference>
<evidence type="ECO:0000256" key="17">
    <source>
        <dbReference type="SAM" id="SignalP"/>
    </source>
</evidence>
<dbReference type="InterPro" id="IPR001547">
    <property type="entry name" value="Glyco_hydro_5"/>
</dbReference>
<name>A0A1V6PD46_9EURO</name>
<evidence type="ECO:0000256" key="8">
    <source>
        <dbReference type="ARBA" id="ARBA00023211"/>
    </source>
</evidence>
<evidence type="ECO:0000256" key="16">
    <source>
        <dbReference type="RuleBase" id="RU361153"/>
    </source>
</evidence>
<keyword evidence="6 17" id="KW-0732">Signal</keyword>
<comment type="catalytic activity">
    <reaction evidence="11">
        <text>Successive hydrolysis of beta-D-glucose units from the non-reducing ends of (1-&gt;3)-beta-D-glucans, releasing alpha-glucose.</text>
        <dbReference type="EC" id="3.2.1.58"/>
    </reaction>
</comment>
<dbReference type="GO" id="GO:0009251">
    <property type="term" value="P:glucan catabolic process"/>
    <property type="evidence" value="ECO:0007669"/>
    <property type="project" value="TreeGrafter"/>
</dbReference>
<dbReference type="GO" id="GO:0005576">
    <property type="term" value="C:extracellular region"/>
    <property type="evidence" value="ECO:0007669"/>
    <property type="project" value="UniProtKB-SubCell"/>
</dbReference>
<gene>
    <name evidence="19" type="ORF">PENANT_c175G09731</name>
</gene>
<keyword evidence="7 16" id="KW-0378">Hydrolase</keyword>
<feature type="chain" id="PRO_5011985963" description="glucan 1,3-beta-glucosidase" evidence="17">
    <location>
        <begin position="19"/>
        <end position="452"/>
    </location>
</feature>
<evidence type="ECO:0000313" key="20">
    <source>
        <dbReference type="Proteomes" id="UP000191672"/>
    </source>
</evidence>
<feature type="signal peptide" evidence="17">
    <location>
        <begin position="1"/>
        <end position="18"/>
    </location>
</feature>
<comment type="subcellular location">
    <subcellularLocation>
        <location evidence="2">Secreted</location>
    </subcellularLocation>
</comment>
<keyword evidence="8" id="KW-0464">Manganese</keyword>
<comment type="function">
    <text evidence="12">Beta-glucanases participate in the metabolism of beta-glucan, the main structural component of the cell wall. It could also function biosynthetically as a transglycosylase.</text>
</comment>
<dbReference type="STRING" id="416450.A0A1V6PD46"/>
<evidence type="ECO:0000256" key="3">
    <source>
        <dbReference type="ARBA" id="ARBA00005641"/>
    </source>
</evidence>
<dbReference type="EC" id="3.2.1.58" evidence="13"/>
<evidence type="ECO:0000256" key="1">
    <source>
        <dbReference type="ARBA" id="ARBA00001936"/>
    </source>
</evidence>
<evidence type="ECO:0000256" key="10">
    <source>
        <dbReference type="ARBA" id="ARBA00023316"/>
    </source>
</evidence>
<dbReference type="EMBL" id="MDYN01000175">
    <property type="protein sequence ID" value="OQD74456.1"/>
    <property type="molecule type" value="Genomic_DNA"/>
</dbReference>
<keyword evidence="20" id="KW-1185">Reference proteome</keyword>
<sequence length="452" mass="49354">MLTFKLFSALIIVSTAHAAAVSSYLDWKSFHATGINLGGWLVQESTIDTAWWATYSGGAPDEWGLCANLGSQCGPVLERRYATWITPADIDSFAAAGINTLRIPTSYAAWTNVPGSQLYSGNQVSFLENISKYAISKYGMHIIIDIHSLPGGVNGMAFGEAEGHYGWFNNATALDYSFQVIDSVISFVTNSQFPESFTIAPINEPVDVPDITVFGTPYCLTDDGAKWVQEYIDQVIAKVEAADSRIPVMFQGSFKGERYWSPNFAAGKNLVFDVHNYYFAGRGASSANLTHFICQDAVAAAGDGKFPVFIGEWSIQAEIDNTFSSRKKNLQTGIAAWKKYTRGSSYWTAKFFGNATVSGEGTQADYWNYATFFNEQLGISVIQGTILNNSSISSSLDVLTTMPTRSGACEGPEASVPWFRLAKTVRLRQDRAREILGADIDGQSTENASSEK</sequence>
<dbReference type="Proteomes" id="UP000191672">
    <property type="component" value="Unassembled WGS sequence"/>
</dbReference>
<dbReference type="GO" id="GO:0071555">
    <property type="term" value="P:cell wall organization"/>
    <property type="evidence" value="ECO:0007669"/>
    <property type="project" value="UniProtKB-KW"/>
</dbReference>
<dbReference type="Gene3D" id="3.20.20.80">
    <property type="entry name" value="Glycosidases"/>
    <property type="match status" value="1"/>
</dbReference>